<gene>
    <name evidence="2" type="ORF">GA0070616_4609</name>
</gene>
<protein>
    <recommendedName>
        <fullName evidence="4">Phage-related protein</fullName>
    </recommendedName>
</protein>
<dbReference type="PANTHER" id="PTHR37813:SF1">
    <property type="entry name" value="FELS-2 PROPHAGE PROTEIN"/>
    <property type="match status" value="1"/>
</dbReference>
<keyword evidence="1" id="KW-1133">Transmembrane helix</keyword>
<feature type="transmembrane region" description="Helical" evidence="1">
    <location>
        <begin position="444"/>
        <end position="466"/>
    </location>
</feature>
<organism evidence="2 3">
    <name type="scientific">Micromonospora nigra</name>
    <dbReference type="NCBI Taxonomy" id="145857"/>
    <lineage>
        <taxon>Bacteria</taxon>
        <taxon>Bacillati</taxon>
        <taxon>Actinomycetota</taxon>
        <taxon>Actinomycetes</taxon>
        <taxon>Micromonosporales</taxon>
        <taxon>Micromonosporaceae</taxon>
        <taxon>Micromonospora</taxon>
    </lineage>
</organism>
<dbReference type="STRING" id="145857.GA0070616_4609"/>
<keyword evidence="1" id="KW-0472">Membrane</keyword>
<feature type="transmembrane region" description="Helical" evidence="1">
    <location>
        <begin position="369"/>
        <end position="388"/>
    </location>
</feature>
<proteinExistence type="predicted"/>
<dbReference type="OrthoDB" id="3765294at2"/>
<name>A0A1C6SU06_9ACTN</name>
<dbReference type="RefSeq" id="WP_091086851.1">
    <property type="nucleotide sequence ID" value="NZ_FMHT01000003.1"/>
</dbReference>
<sequence>MSTRVGWATIQLIPSAKNFGKNTRRELKQPLTTAGVEGGSVFGRAFARSADGSTRGGGLTAARNFVGGFGGVLSSGVTSAFSLAFKAGPILAIVAAAGTVLGAALTAGLLAAVGGGVVAAGVALAVRDPAVKQAWAGFASTAKTALSGFAQPFEAPLIRAAKTFGDTMKGLAPEFKGLGRAAAPLVDILAPSLADMAKNLMPGLTAAVKAMAPVFEGLDFGALGKGLGGMFATLAEAAPEAGRFLGGVFRGLQDWLPGLARHLVSLTRRFFQLVEVGRQIKAAVAPAFARVRDAVTSLFGAVKGSGVFDRLRGYFATLREPLSQLGATFREVGGRIGGVWRSQLQPFFAELGAKAMPLFREWGETVRSVLGNLSPIISGVADVFGFLWTKLGLGSVVLGVVKGVFGGIVGVITGAVRIIRGLFTLLAGIFTGDWGKMWEGVKTIASGVWSAIVGAFNILIVGRLGGVAKGLLGKLGGWFAGMFSKIKGWALSWVNTLLARALLLRGRMISAVSGLVARVVGFFRSMFSRGVSAVTSGAARVVSAVRNMATRLLAPVRELIGRFRSIAGDVIGGFINGIRAGAGRIIAAVRDTITNALPDYVAKALGIRSPSRVFMALGRNVSDGMARGIGQRAGAVTKAVAALTKVPDAATVNVGAVTARAGGAPGAAPLIGSLTLAPSGERVRDQLDEVTWALRRISRGGVYA</sequence>
<evidence type="ECO:0000313" key="3">
    <source>
        <dbReference type="Proteomes" id="UP000199699"/>
    </source>
</evidence>
<dbReference type="Proteomes" id="UP000199699">
    <property type="component" value="Unassembled WGS sequence"/>
</dbReference>
<dbReference type="EMBL" id="FMHT01000003">
    <property type="protein sequence ID" value="SCL33000.1"/>
    <property type="molecule type" value="Genomic_DNA"/>
</dbReference>
<evidence type="ECO:0008006" key="4">
    <source>
        <dbReference type="Google" id="ProtNLM"/>
    </source>
</evidence>
<accession>A0A1C6SU06</accession>
<feature type="transmembrane region" description="Helical" evidence="1">
    <location>
        <begin position="65"/>
        <end position="85"/>
    </location>
</feature>
<evidence type="ECO:0000256" key="1">
    <source>
        <dbReference type="SAM" id="Phobius"/>
    </source>
</evidence>
<reference evidence="2 3" key="1">
    <citation type="submission" date="2016-06" db="EMBL/GenBank/DDBJ databases">
        <authorList>
            <person name="Kjaerup R.B."/>
            <person name="Dalgaard T.S."/>
            <person name="Juul-Madsen H.R."/>
        </authorList>
    </citation>
    <scope>NUCLEOTIDE SEQUENCE [LARGE SCALE GENOMIC DNA]</scope>
    <source>
        <strain evidence="2 3">DSM 43818</strain>
    </source>
</reference>
<dbReference type="AlphaFoldDB" id="A0A1C6SU06"/>
<feature type="transmembrane region" description="Helical" evidence="1">
    <location>
        <begin position="91"/>
        <end position="124"/>
    </location>
</feature>
<feature type="transmembrane region" description="Helical" evidence="1">
    <location>
        <begin position="408"/>
        <end position="432"/>
    </location>
</feature>
<keyword evidence="1" id="KW-0812">Transmembrane</keyword>
<keyword evidence="3" id="KW-1185">Reference proteome</keyword>
<evidence type="ECO:0000313" key="2">
    <source>
        <dbReference type="EMBL" id="SCL33000.1"/>
    </source>
</evidence>
<dbReference type="PANTHER" id="PTHR37813">
    <property type="entry name" value="FELS-2 PROPHAGE PROTEIN"/>
    <property type="match status" value="1"/>
</dbReference>